<evidence type="ECO:0000313" key="1">
    <source>
        <dbReference type="EMBL" id="QHT90649.1"/>
    </source>
</evidence>
<accession>A0A6C0ID13</accession>
<dbReference type="EMBL" id="MN740156">
    <property type="protein sequence ID" value="QHT90649.1"/>
    <property type="molecule type" value="Genomic_DNA"/>
</dbReference>
<dbReference type="Gene3D" id="1.10.472.50">
    <property type="entry name" value="HD-domain/PDEase-like"/>
    <property type="match status" value="1"/>
</dbReference>
<reference evidence="1" key="1">
    <citation type="journal article" date="2020" name="Nature">
        <title>Giant virus diversity and host interactions through global metagenomics.</title>
        <authorList>
            <person name="Schulz F."/>
            <person name="Roux S."/>
            <person name="Paez-Espino D."/>
            <person name="Jungbluth S."/>
            <person name="Walsh D.A."/>
            <person name="Denef V.J."/>
            <person name="McMahon K.D."/>
            <person name="Konstantinidis K.T."/>
            <person name="Eloe-Fadrosh E.A."/>
            <person name="Kyrpides N.C."/>
            <person name="Woyke T."/>
        </authorList>
    </citation>
    <scope>NUCLEOTIDE SEQUENCE</scope>
    <source>
        <strain evidence="1">GVMAG-M-3300023184-71</strain>
    </source>
</reference>
<protein>
    <recommendedName>
        <fullName evidence="2">HD/PDEase domain-containing protein</fullName>
    </recommendedName>
</protein>
<organism evidence="1">
    <name type="scientific">viral metagenome</name>
    <dbReference type="NCBI Taxonomy" id="1070528"/>
    <lineage>
        <taxon>unclassified sequences</taxon>
        <taxon>metagenomes</taxon>
        <taxon>organismal metagenomes</taxon>
    </lineage>
</organism>
<dbReference type="AlphaFoldDB" id="A0A6C0ID13"/>
<evidence type="ECO:0008006" key="2">
    <source>
        <dbReference type="Google" id="ProtNLM"/>
    </source>
</evidence>
<dbReference type="SUPFAM" id="SSF109604">
    <property type="entry name" value="HD-domain/PDEase-like"/>
    <property type="match status" value="1"/>
</dbReference>
<name>A0A6C0ID13_9ZZZZ</name>
<sequence>MRNFIPCFALFRTLLERSDHYVMEHAQRFQVDESHNHLHSRQVLYYTKEILQQRPPIKPYDMVMASLGAVLHDVPDSKYIPQHQNTPVLRHAIETILPWSLHSTLGADLEKMIPHLSFSKTVQKQGDRLHYTLPEAMKNFAHLDTYHVIRQADLLSSYHTKRTLLYRMHKNQYKLSKEDALEEARDLFRDRMALLRPSGMFDKDIDHHLAKPLEKKALERWDTIPSSFPTWEAMLDHFEMDPEESWEKTVDDLEFFLKKNMGTVNL</sequence>
<proteinExistence type="predicted"/>